<dbReference type="InterPro" id="IPR009777">
    <property type="entry name" value="ZapD"/>
</dbReference>
<name>A0A315EM80_9BURK</name>
<evidence type="ECO:0000256" key="2">
    <source>
        <dbReference type="ARBA" id="ARBA00022618"/>
    </source>
</evidence>
<comment type="similarity">
    <text evidence="5">Belongs to the ZapD family.</text>
</comment>
<dbReference type="GO" id="GO:0043093">
    <property type="term" value="P:FtsZ-dependent cytokinesis"/>
    <property type="evidence" value="ECO:0007669"/>
    <property type="project" value="UniProtKB-UniRule"/>
</dbReference>
<dbReference type="GO" id="GO:0005737">
    <property type="term" value="C:cytoplasm"/>
    <property type="evidence" value="ECO:0007669"/>
    <property type="project" value="UniProtKB-SubCell"/>
</dbReference>
<evidence type="ECO:0000313" key="6">
    <source>
        <dbReference type="EMBL" id="PUE59000.1"/>
    </source>
</evidence>
<keyword evidence="4 5" id="KW-0131">Cell cycle</keyword>
<comment type="function">
    <text evidence="5">Cell division factor that enhances FtsZ-ring assembly. Directly interacts with FtsZ and promotes bundling of FtsZ protofilaments, with a reduction in FtsZ GTPase activity.</text>
</comment>
<dbReference type="Gene3D" id="1.10.3900.10">
    <property type="entry name" value="YacF-like"/>
    <property type="match status" value="1"/>
</dbReference>
<sequence length="250" mass="28683">MILYEHPFNERVRTYLRLEHLFQRFEELTSRNHPVDNHFALTTLFELVEAGGRTDLKSDVLKDLERHKQQFNSLRGNPSVSETALQQLLDNIDHCYGGLNGAVGKIGQNITENEWLTALRNRVAIPGGTCCFDLPAYHAWQQQSPDLRRADIMRWFEVFQPMKDSVNLLLSLMRDTGTTQKMMAMGGQFQQSLAQGKFQLMRVAIDPALGFIPEISGNRLMIWVRMMRQDGDGRLQHSTDDVPFEMALCV</sequence>
<keyword evidence="1 5" id="KW-0963">Cytoplasm</keyword>
<evidence type="ECO:0000313" key="7">
    <source>
        <dbReference type="Proteomes" id="UP000251341"/>
    </source>
</evidence>
<dbReference type="HAMAP" id="MF_01092">
    <property type="entry name" value="ZapD"/>
    <property type="match status" value="1"/>
</dbReference>
<proteinExistence type="inferred from homology"/>
<comment type="caution">
    <text evidence="6">The sequence shown here is derived from an EMBL/GenBank/DDBJ whole genome shotgun (WGS) entry which is preliminary data.</text>
</comment>
<dbReference type="EMBL" id="NESP01000001">
    <property type="protein sequence ID" value="PUE59000.1"/>
    <property type="molecule type" value="Genomic_DNA"/>
</dbReference>
<dbReference type="Gene3D" id="2.60.440.10">
    <property type="entry name" value="YacF-like domains"/>
    <property type="match status" value="1"/>
</dbReference>
<dbReference type="GO" id="GO:0032153">
    <property type="term" value="C:cell division site"/>
    <property type="evidence" value="ECO:0007669"/>
    <property type="project" value="TreeGrafter"/>
</dbReference>
<evidence type="ECO:0000256" key="4">
    <source>
        <dbReference type="ARBA" id="ARBA00023306"/>
    </source>
</evidence>
<dbReference type="InterPro" id="IPR027462">
    <property type="entry name" value="ZapD_C"/>
</dbReference>
<evidence type="ECO:0000256" key="1">
    <source>
        <dbReference type="ARBA" id="ARBA00022490"/>
    </source>
</evidence>
<reference evidence="6 7" key="1">
    <citation type="submission" date="2017-04" db="EMBL/GenBank/DDBJ databases">
        <title>Unexpected and diverse lifestyles within the genus Limnohabitans.</title>
        <authorList>
            <person name="Kasalicky V."/>
            <person name="Mehrshad M."/>
            <person name="Andrei S.-A."/>
            <person name="Salcher M."/>
            <person name="Kratochvilova H."/>
            <person name="Simek K."/>
            <person name="Ghai R."/>
        </authorList>
    </citation>
    <scope>NUCLEOTIDE SEQUENCE [LARGE SCALE GENOMIC DNA]</scope>
    <source>
        <strain evidence="6 7">MWH-C5</strain>
    </source>
</reference>
<gene>
    <name evidence="5" type="primary">zapD</name>
    <name evidence="6" type="ORF">B9Z44_04970</name>
</gene>
<keyword evidence="7" id="KW-1185">Reference proteome</keyword>
<dbReference type="SUPFAM" id="SSF160950">
    <property type="entry name" value="YacF-like"/>
    <property type="match status" value="1"/>
</dbReference>
<dbReference type="Pfam" id="PF07072">
    <property type="entry name" value="ZapD"/>
    <property type="match status" value="1"/>
</dbReference>
<dbReference type="InterPro" id="IPR036268">
    <property type="entry name" value="ZapD_sf"/>
</dbReference>
<evidence type="ECO:0000256" key="5">
    <source>
        <dbReference type="HAMAP-Rule" id="MF_01092"/>
    </source>
</evidence>
<protein>
    <recommendedName>
        <fullName evidence="5">Cell division protein ZapD</fullName>
    </recommendedName>
    <alternativeName>
        <fullName evidence="5">Z ring-associated protein D</fullName>
    </alternativeName>
</protein>
<dbReference type="NCBIfam" id="NF003656">
    <property type="entry name" value="PRK05287.1-4"/>
    <property type="match status" value="1"/>
</dbReference>
<dbReference type="PANTHER" id="PTHR39455:SF1">
    <property type="entry name" value="CELL DIVISION PROTEIN ZAPD"/>
    <property type="match status" value="1"/>
</dbReference>
<keyword evidence="3 5" id="KW-0717">Septation</keyword>
<evidence type="ECO:0000256" key="3">
    <source>
        <dbReference type="ARBA" id="ARBA00023210"/>
    </source>
</evidence>
<dbReference type="GO" id="GO:0000917">
    <property type="term" value="P:division septum assembly"/>
    <property type="evidence" value="ECO:0007669"/>
    <property type="project" value="UniProtKB-KW"/>
</dbReference>
<dbReference type="AlphaFoldDB" id="A0A315EM80"/>
<organism evidence="6 7">
    <name type="scientific">Limnohabitans curvus</name>
    <dbReference type="NCBI Taxonomy" id="323423"/>
    <lineage>
        <taxon>Bacteria</taxon>
        <taxon>Pseudomonadati</taxon>
        <taxon>Pseudomonadota</taxon>
        <taxon>Betaproteobacteria</taxon>
        <taxon>Burkholderiales</taxon>
        <taxon>Comamonadaceae</taxon>
        <taxon>Limnohabitans</taxon>
    </lineage>
</organism>
<dbReference type="PANTHER" id="PTHR39455">
    <property type="entry name" value="CELL DIVISION PROTEIN ZAPD"/>
    <property type="match status" value="1"/>
</dbReference>
<dbReference type="Proteomes" id="UP000251341">
    <property type="component" value="Unassembled WGS sequence"/>
</dbReference>
<accession>A0A315EM80</accession>
<dbReference type="RefSeq" id="WP_108358297.1">
    <property type="nucleotide sequence ID" value="NZ_NESP01000001.1"/>
</dbReference>
<comment type="subunit">
    <text evidence="5">Interacts with FtsZ.</text>
</comment>
<comment type="subcellular location">
    <subcellularLocation>
        <location evidence="5">Cytoplasm</location>
    </subcellularLocation>
    <text evidence="5">Localizes to mid-cell in an FtsZ-dependent manner.</text>
</comment>
<keyword evidence="2 5" id="KW-0132">Cell division</keyword>